<reference evidence="1" key="1">
    <citation type="submission" date="2022-07" db="EMBL/GenBank/DDBJ databases">
        <title>Evaluation of T. orientalis genome assembly methods using nanopore sequencing and analysis of variation between genomes.</title>
        <authorList>
            <person name="Yam J."/>
            <person name="Micallef M.L."/>
            <person name="Liu M."/>
            <person name="Djordjevic S.P."/>
            <person name="Bogema D.R."/>
            <person name="Jenkins C."/>
        </authorList>
    </citation>
    <scope>NUCLEOTIDE SEQUENCE</scope>
    <source>
        <strain evidence="1">Goon Nure</strain>
    </source>
</reference>
<evidence type="ECO:0000313" key="1">
    <source>
        <dbReference type="EMBL" id="UVC49862.1"/>
    </source>
</evidence>
<dbReference type="AlphaFoldDB" id="A0A976SJ93"/>
<organism evidence="1 2">
    <name type="scientific">Theileria orientalis</name>
    <dbReference type="NCBI Taxonomy" id="68886"/>
    <lineage>
        <taxon>Eukaryota</taxon>
        <taxon>Sar</taxon>
        <taxon>Alveolata</taxon>
        <taxon>Apicomplexa</taxon>
        <taxon>Aconoidasida</taxon>
        <taxon>Piroplasmida</taxon>
        <taxon>Theileriidae</taxon>
        <taxon>Theileria</taxon>
    </lineage>
</organism>
<accession>A0A976SJ93</accession>
<sequence length="161" mass="17853">MELKGFVRKFGKGDSFDPLKDSKLNGDPIFPHSVSLEPPMCDLCSSPMCYLMQLSPTQGHNNRNRLIFVYYCVNDVNRDKGWKVYRYSAEKKSSDAGIFGGSSTFGTSEPVFGDMNAASSWIDVLNISTTGTADFNDGSLRVILENDVVYDGISSDYNVIF</sequence>
<dbReference type="Proteomes" id="UP000244811">
    <property type="component" value="Chromosome 2"/>
</dbReference>
<dbReference type="EMBL" id="CP056071">
    <property type="protein sequence ID" value="UVC49862.1"/>
    <property type="molecule type" value="Genomic_DNA"/>
</dbReference>
<protein>
    <submittedName>
        <fullName evidence="1">Uncharacterized protein</fullName>
    </submittedName>
</protein>
<gene>
    <name evidence="1" type="ORF">MACK_003478</name>
</gene>
<evidence type="ECO:0000313" key="2">
    <source>
        <dbReference type="Proteomes" id="UP000244811"/>
    </source>
</evidence>
<proteinExistence type="predicted"/>
<name>A0A976SJ93_THEOR</name>